<dbReference type="Proteomes" id="UP001175000">
    <property type="component" value="Unassembled WGS sequence"/>
</dbReference>
<dbReference type="PANTHER" id="PTHR48104:SF30">
    <property type="entry name" value="METACASPASE-1"/>
    <property type="match status" value="1"/>
</dbReference>
<dbReference type="PANTHER" id="PTHR48104">
    <property type="entry name" value="METACASPASE-4"/>
    <property type="match status" value="1"/>
</dbReference>
<dbReference type="InterPro" id="IPR011600">
    <property type="entry name" value="Pept_C14_caspase"/>
</dbReference>
<proteinExistence type="inferred from homology"/>
<keyword evidence="4" id="KW-1185">Reference proteome</keyword>
<dbReference type="GO" id="GO:0006508">
    <property type="term" value="P:proteolysis"/>
    <property type="evidence" value="ECO:0007669"/>
    <property type="project" value="InterPro"/>
</dbReference>
<evidence type="ECO:0000259" key="2">
    <source>
        <dbReference type="Pfam" id="PF00656"/>
    </source>
</evidence>
<dbReference type="GO" id="GO:0005737">
    <property type="term" value="C:cytoplasm"/>
    <property type="evidence" value="ECO:0007669"/>
    <property type="project" value="TreeGrafter"/>
</dbReference>
<comment type="similarity">
    <text evidence="1">Belongs to the peptidase C14B family.</text>
</comment>
<reference evidence="3" key="1">
    <citation type="submission" date="2023-06" db="EMBL/GenBank/DDBJ databases">
        <title>Genome-scale phylogeny and comparative genomics of the fungal order Sordariales.</title>
        <authorList>
            <consortium name="Lawrence Berkeley National Laboratory"/>
            <person name="Hensen N."/>
            <person name="Bonometti L."/>
            <person name="Westerberg I."/>
            <person name="Brannstrom I.O."/>
            <person name="Guillou S."/>
            <person name="Cros-Aarteil S."/>
            <person name="Calhoun S."/>
            <person name="Haridas S."/>
            <person name="Kuo A."/>
            <person name="Mondo S."/>
            <person name="Pangilinan J."/>
            <person name="Riley R."/>
            <person name="Labutti K."/>
            <person name="Andreopoulos B."/>
            <person name="Lipzen A."/>
            <person name="Chen C."/>
            <person name="Yanf M."/>
            <person name="Daum C."/>
            <person name="Ng V."/>
            <person name="Clum A."/>
            <person name="Steindorff A."/>
            <person name="Ohm R."/>
            <person name="Martin F."/>
            <person name="Silar P."/>
            <person name="Natvig D."/>
            <person name="Lalanne C."/>
            <person name="Gautier V."/>
            <person name="Ament-Velasquez S.L."/>
            <person name="Kruys A."/>
            <person name="Hutchinson M.I."/>
            <person name="Powell A.J."/>
            <person name="Barry K."/>
            <person name="Miller A.N."/>
            <person name="Grigoriev I.V."/>
            <person name="Debuchy R."/>
            <person name="Gladieux P."/>
            <person name="Thoren M.H."/>
            <person name="Johannesson H."/>
        </authorList>
    </citation>
    <scope>NUCLEOTIDE SEQUENCE</scope>
    <source>
        <strain evidence="3">CBS 606.72</strain>
    </source>
</reference>
<dbReference type="Pfam" id="PF00656">
    <property type="entry name" value="Peptidase_C14"/>
    <property type="match status" value="1"/>
</dbReference>
<protein>
    <recommendedName>
        <fullName evidence="2">Peptidase C14 caspase domain-containing protein</fullName>
    </recommendedName>
</protein>
<gene>
    <name evidence="3" type="ORF">B0T14DRAFT_561465</name>
</gene>
<accession>A0AA39XIY2</accession>
<dbReference type="EMBL" id="JAULSU010000001">
    <property type="protein sequence ID" value="KAK0633930.1"/>
    <property type="molecule type" value="Genomic_DNA"/>
</dbReference>
<dbReference type="AlphaFoldDB" id="A0AA39XIY2"/>
<evidence type="ECO:0000256" key="1">
    <source>
        <dbReference type="ARBA" id="ARBA00009005"/>
    </source>
</evidence>
<dbReference type="Gene3D" id="3.40.50.1460">
    <property type="match status" value="1"/>
</dbReference>
<dbReference type="InterPro" id="IPR050452">
    <property type="entry name" value="Metacaspase"/>
</dbReference>
<sequence length="521" mass="57303">MSPLSDFGPTHWAVLVGVGVNIVTTGNEGERSRTDRSLRGADQDVVAIAEHLRTYASPTDIVMLKVTRASYDDVCGHPTEAKETLPTYENVLSSLKRVVNLGKRGHHVYIHFSGHGTRRAQDGAVALVLFDTALAGIRYLYGSMLRRALQKMTELGMHVTLVLDCCFSGSALRGDDWDGARIRFMEHDDAVDARSDHEALAPDSTSLGTGRGSEIKLSHLLDPKTYTILSACGPDELAWEIEFEDGARRGALSYFLVDSLDALRKRRAHATDQLLHQHIQTTFRARYSRQTPMLYGKGGLSFFGQYATSTGGSLTSAYREVEGDDLVLSAGQAHRVHKGDLYVLYPAMLPEPVMESARLPPLKVAAYEVGCLTSKLSAVDSSEAHTIERGSSWNARLVASHSSQRILVRLDIVGQLSEAARSLQHHPYLEVCAVDRRPGPSAFHVSVTDQRTYEVRDSASKRVENVPQIPAHAPGDGALWDVLGHLTTFKFFEGLGLCLQPLHDPHEATLPQPNNCFQHTY</sequence>
<name>A0AA39XIY2_9PEZI</name>
<dbReference type="GO" id="GO:0004197">
    <property type="term" value="F:cysteine-type endopeptidase activity"/>
    <property type="evidence" value="ECO:0007669"/>
    <property type="project" value="InterPro"/>
</dbReference>
<evidence type="ECO:0000313" key="3">
    <source>
        <dbReference type="EMBL" id="KAK0633930.1"/>
    </source>
</evidence>
<evidence type="ECO:0000313" key="4">
    <source>
        <dbReference type="Proteomes" id="UP001175000"/>
    </source>
</evidence>
<organism evidence="3 4">
    <name type="scientific">Immersiella caudata</name>
    <dbReference type="NCBI Taxonomy" id="314043"/>
    <lineage>
        <taxon>Eukaryota</taxon>
        <taxon>Fungi</taxon>
        <taxon>Dikarya</taxon>
        <taxon>Ascomycota</taxon>
        <taxon>Pezizomycotina</taxon>
        <taxon>Sordariomycetes</taxon>
        <taxon>Sordariomycetidae</taxon>
        <taxon>Sordariales</taxon>
        <taxon>Lasiosphaeriaceae</taxon>
        <taxon>Immersiella</taxon>
    </lineage>
</organism>
<comment type="caution">
    <text evidence="3">The sequence shown here is derived from an EMBL/GenBank/DDBJ whole genome shotgun (WGS) entry which is preliminary data.</text>
</comment>
<feature type="domain" description="Peptidase C14 caspase" evidence="2">
    <location>
        <begin position="34"/>
        <end position="295"/>
    </location>
</feature>